<dbReference type="OrthoDB" id="964870at2"/>
<proteinExistence type="predicted"/>
<dbReference type="SMART" id="SM00850">
    <property type="entry name" value="LytTR"/>
    <property type="match status" value="1"/>
</dbReference>
<dbReference type="GO" id="GO:0000156">
    <property type="term" value="F:phosphorelay response regulator activity"/>
    <property type="evidence" value="ECO:0007669"/>
    <property type="project" value="InterPro"/>
</dbReference>
<dbReference type="GO" id="GO:0003677">
    <property type="term" value="F:DNA binding"/>
    <property type="evidence" value="ECO:0007669"/>
    <property type="project" value="InterPro"/>
</dbReference>
<dbReference type="Proteomes" id="UP000293162">
    <property type="component" value="Unassembled WGS sequence"/>
</dbReference>
<dbReference type="Pfam" id="PF04397">
    <property type="entry name" value="LytTR"/>
    <property type="match status" value="1"/>
</dbReference>
<evidence type="ECO:0000313" key="2">
    <source>
        <dbReference type="EMBL" id="RYU94409.1"/>
    </source>
</evidence>
<comment type="caution">
    <text evidence="2">The sequence shown here is derived from an EMBL/GenBank/DDBJ whole genome shotgun (WGS) entry which is preliminary data.</text>
</comment>
<dbReference type="PANTHER" id="PTHR37299">
    <property type="entry name" value="TRANSCRIPTIONAL REGULATOR-RELATED"/>
    <property type="match status" value="1"/>
</dbReference>
<dbReference type="Gene3D" id="2.40.50.1020">
    <property type="entry name" value="LytTr DNA-binding domain"/>
    <property type="match status" value="1"/>
</dbReference>
<dbReference type="AlphaFoldDB" id="A0A4Q5LXP5"/>
<feature type="domain" description="HTH LytTR-type" evidence="1">
    <location>
        <begin position="31"/>
        <end position="128"/>
    </location>
</feature>
<evidence type="ECO:0000259" key="1">
    <source>
        <dbReference type="SMART" id="SM00850"/>
    </source>
</evidence>
<name>A0A4Q5LXP5_9BACT</name>
<organism evidence="2 3">
    <name type="scientific">Emticicia agri</name>
    <dbReference type="NCBI Taxonomy" id="2492393"/>
    <lineage>
        <taxon>Bacteria</taxon>
        <taxon>Pseudomonadati</taxon>
        <taxon>Bacteroidota</taxon>
        <taxon>Cytophagia</taxon>
        <taxon>Cytophagales</taxon>
        <taxon>Leadbetterellaceae</taxon>
        <taxon>Emticicia</taxon>
    </lineage>
</organism>
<gene>
    <name evidence="2" type="ORF">EWM59_17345</name>
</gene>
<sequence length="131" mass="15279">MKFHLSGLFFSVWVYTNFVRPKAQNTMKMPKILKDLSQESICYLESSVNYTLLYMRDGKSIVSGYNIKVFEQIFAKNEFIKINRSKIVNVTFIQKTFTSNRTCTVHLANGDRITIARRRLTTLKESHPAIF</sequence>
<dbReference type="InterPro" id="IPR046947">
    <property type="entry name" value="LytR-like"/>
</dbReference>
<reference evidence="2 3" key="1">
    <citation type="submission" date="2019-02" db="EMBL/GenBank/DDBJ databases">
        <title>Bacterial novel species Emticicia sp. 17J42-9 isolated from soil.</title>
        <authorList>
            <person name="Jung H.-Y."/>
        </authorList>
    </citation>
    <scope>NUCLEOTIDE SEQUENCE [LARGE SCALE GENOMIC DNA]</scope>
    <source>
        <strain evidence="2 3">17J42-9</strain>
    </source>
</reference>
<evidence type="ECO:0000313" key="3">
    <source>
        <dbReference type="Proteomes" id="UP000293162"/>
    </source>
</evidence>
<dbReference type="RefSeq" id="WP_130022497.1">
    <property type="nucleotide sequence ID" value="NZ_SEWF01000026.1"/>
</dbReference>
<keyword evidence="3" id="KW-1185">Reference proteome</keyword>
<protein>
    <submittedName>
        <fullName evidence="2">LytTR family transcriptional regulator</fullName>
    </submittedName>
</protein>
<accession>A0A4Q5LXP5</accession>
<dbReference type="InterPro" id="IPR007492">
    <property type="entry name" value="LytTR_DNA-bd_dom"/>
</dbReference>
<dbReference type="EMBL" id="SEWF01000026">
    <property type="protein sequence ID" value="RYU94409.1"/>
    <property type="molecule type" value="Genomic_DNA"/>
</dbReference>
<dbReference type="PANTHER" id="PTHR37299:SF1">
    <property type="entry name" value="STAGE 0 SPORULATION PROTEIN A HOMOLOG"/>
    <property type="match status" value="1"/>
</dbReference>